<organism evidence="1 2">
    <name type="scientific">Perkinsus olseni</name>
    <name type="common">Perkinsus atlanticus</name>
    <dbReference type="NCBI Taxonomy" id="32597"/>
    <lineage>
        <taxon>Eukaryota</taxon>
        <taxon>Sar</taxon>
        <taxon>Alveolata</taxon>
        <taxon>Perkinsozoa</taxon>
        <taxon>Perkinsea</taxon>
        <taxon>Perkinsida</taxon>
        <taxon>Perkinsidae</taxon>
        <taxon>Perkinsus</taxon>
    </lineage>
</organism>
<protein>
    <recommendedName>
        <fullName evidence="3">RNase H type-1 domain-containing protein</fullName>
    </recommendedName>
</protein>
<dbReference type="GO" id="GO:0003676">
    <property type="term" value="F:nucleic acid binding"/>
    <property type="evidence" value="ECO:0007669"/>
    <property type="project" value="InterPro"/>
</dbReference>
<sequence>MEVGSADVKVRHNKYGSPGWLEDFTPFKIDVLQWSKAVVDQGEGGDGVEAIKIFLDSRSAIQSIGGTKETELIRSIRSLVEELTAANVRVRIAWTRGHAGDPENEAPDLAASIGRRREAGNVRICSVPAPCDFTAREIRQTAEVELEER</sequence>
<dbReference type="Gene3D" id="3.30.420.10">
    <property type="entry name" value="Ribonuclease H-like superfamily/Ribonuclease H"/>
    <property type="match status" value="1"/>
</dbReference>
<dbReference type="Proteomes" id="UP000574390">
    <property type="component" value="Unassembled WGS sequence"/>
</dbReference>
<dbReference type="InterPro" id="IPR012337">
    <property type="entry name" value="RNaseH-like_sf"/>
</dbReference>
<evidence type="ECO:0008006" key="3">
    <source>
        <dbReference type="Google" id="ProtNLM"/>
    </source>
</evidence>
<evidence type="ECO:0000313" key="2">
    <source>
        <dbReference type="Proteomes" id="UP000574390"/>
    </source>
</evidence>
<feature type="non-terminal residue" evidence="1">
    <location>
        <position position="149"/>
    </location>
</feature>
<dbReference type="InterPro" id="IPR036397">
    <property type="entry name" value="RNaseH_sf"/>
</dbReference>
<gene>
    <name evidence="1" type="ORF">FOZ62_029480</name>
</gene>
<dbReference type="EMBL" id="JABANM010031441">
    <property type="protein sequence ID" value="KAF4704558.1"/>
    <property type="molecule type" value="Genomic_DNA"/>
</dbReference>
<accession>A0A7J6Q8L0</accession>
<reference evidence="1 2" key="1">
    <citation type="submission" date="2020-04" db="EMBL/GenBank/DDBJ databases">
        <title>Perkinsus olseni comparative genomics.</title>
        <authorList>
            <person name="Bogema D.R."/>
        </authorList>
    </citation>
    <scope>NUCLEOTIDE SEQUENCE [LARGE SCALE GENOMIC DNA]</scope>
    <source>
        <strain evidence="1">ATCC PRA-205</strain>
    </source>
</reference>
<proteinExistence type="predicted"/>
<dbReference type="AlphaFoldDB" id="A0A7J6Q8L0"/>
<evidence type="ECO:0000313" key="1">
    <source>
        <dbReference type="EMBL" id="KAF4704558.1"/>
    </source>
</evidence>
<comment type="caution">
    <text evidence="1">The sequence shown here is derived from an EMBL/GenBank/DDBJ whole genome shotgun (WGS) entry which is preliminary data.</text>
</comment>
<name>A0A7J6Q8L0_PEROL</name>
<dbReference type="SUPFAM" id="SSF53098">
    <property type="entry name" value="Ribonuclease H-like"/>
    <property type="match status" value="1"/>
</dbReference>